<dbReference type="AlphaFoldDB" id="A0A2S8F077"/>
<dbReference type="SUPFAM" id="SSF56112">
    <property type="entry name" value="Protein kinase-like (PK-like)"/>
    <property type="match status" value="1"/>
</dbReference>
<dbReference type="Gene3D" id="1.25.40.10">
    <property type="entry name" value="Tetratricopeptide repeat domain"/>
    <property type="match status" value="1"/>
</dbReference>
<dbReference type="Proteomes" id="UP000240009">
    <property type="component" value="Unassembled WGS sequence"/>
</dbReference>
<protein>
    <submittedName>
        <fullName evidence="9">Serine/threonine protein kinase</fullName>
    </submittedName>
</protein>
<dbReference type="InterPro" id="IPR019734">
    <property type="entry name" value="TPR_rpt"/>
</dbReference>
<feature type="coiled-coil region" evidence="7">
    <location>
        <begin position="449"/>
        <end position="476"/>
    </location>
</feature>
<dbReference type="InterPro" id="IPR008271">
    <property type="entry name" value="Ser/Thr_kinase_AS"/>
</dbReference>
<dbReference type="InterPro" id="IPR017441">
    <property type="entry name" value="Protein_kinase_ATP_BS"/>
</dbReference>
<dbReference type="Pfam" id="PF13432">
    <property type="entry name" value="TPR_16"/>
    <property type="match status" value="1"/>
</dbReference>
<keyword evidence="7" id="KW-0175">Coiled coil</keyword>
<evidence type="ECO:0000313" key="10">
    <source>
        <dbReference type="Proteomes" id="UP000240009"/>
    </source>
</evidence>
<dbReference type="GO" id="GO:0004674">
    <property type="term" value="F:protein serine/threonine kinase activity"/>
    <property type="evidence" value="ECO:0007669"/>
    <property type="project" value="UniProtKB-KW"/>
</dbReference>
<keyword evidence="4 6" id="KW-0067">ATP-binding</keyword>
<dbReference type="EMBL" id="PUIA01000081">
    <property type="protein sequence ID" value="PQO25568.1"/>
    <property type="molecule type" value="Genomic_DNA"/>
</dbReference>
<keyword evidence="3 9" id="KW-0418">Kinase</keyword>
<keyword evidence="2 6" id="KW-0547">Nucleotide-binding</keyword>
<organism evidence="9 10">
    <name type="scientific">Blastopirellula marina</name>
    <dbReference type="NCBI Taxonomy" id="124"/>
    <lineage>
        <taxon>Bacteria</taxon>
        <taxon>Pseudomonadati</taxon>
        <taxon>Planctomycetota</taxon>
        <taxon>Planctomycetia</taxon>
        <taxon>Pirellulales</taxon>
        <taxon>Pirellulaceae</taxon>
        <taxon>Blastopirellula</taxon>
    </lineage>
</organism>
<evidence type="ECO:0000256" key="6">
    <source>
        <dbReference type="PROSITE-ProRule" id="PRU10141"/>
    </source>
</evidence>
<evidence type="ECO:0000259" key="8">
    <source>
        <dbReference type="PROSITE" id="PS50011"/>
    </source>
</evidence>
<dbReference type="PROSITE" id="PS00108">
    <property type="entry name" value="PROTEIN_KINASE_ST"/>
    <property type="match status" value="1"/>
</dbReference>
<dbReference type="PROSITE" id="PS50011">
    <property type="entry name" value="PROTEIN_KINASE_DOM"/>
    <property type="match status" value="1"/>
</dbReference>
<reference evidence="9 10" key="1">
    <citation type="submission" date="2018-02" db="EMBL/GenBank/DDBJ databases">
        <title>Comparative genomes isolates from brazilian mangrove.</title>
        <authorList>
            <person name="Araujo J.E."/>
            <person name="Taketani R.G."/>
            <person name="Silva M.C.P."/>
            <person name="Loureco M.V."/>
            <person name="Andreote F.D."/>
        </authorList>
    </citation>
    <scope>NUCLEOTIDE SEQUENCE [LARGE SCALE GENOMIC DNA]</scope>
    <source>
        <strain evidence="9 10">HEX-2 MGV</strain>
    </source>
</reference>
<evidence type="ECO:0000313" key="9">
    <source>
        <dbReference type="EMBL" id="PQO25568.1"/>
    </source>
</evidence>
<proteinExistence type="predicted"/>
<evidence type="ECO:0000256" key="5">
    <source>
        <dbReference type="PROSITE-ProRule" id="PRU00339"/>
    </source>
</evidence>
<evidence type="ECO:0000256" key="4">
    <source>
        <dbReference type="ARBA" id="ARBA00022840"/>
    </source>
</evidence>
<keyword evidence="5" id="KW-0802">TPR repeat</keyword>
<dbReference type="SMART" id="SM00028">
    <property type="entry name" value="TPR"/>
    <property type="match status" value="3"/>
</dbReference>
<gene>
    <name evidence="9" type="ORF">C5Y96_24870</name>
</gene>
<evidence type="ECO:0000256" key="7">
    <source>
        <dbReference type="SAM" id="Coils"/>
    </source>
</evidence>
<name>A0A2S8F077_9BACT</name>
<comment type="caution">
    <text evidence="9">The sequence shown here is derived from an EMBL/GenBank/DDBJ whole genome shotgun (WGS) entry which is preliminary data.</text>
</comment>
<dbReference type="Gene3D" id="1.10.510.10">
    <property type="entry name" value="Transferase(Phosphotransferase) domain 1"/>
    <property type="match status" value="1"/>
</dbReference>
<dbReference type="SUPFAM" id="SSF48452">
    <property type="entry name" value="TPR-like"/>
    <property type="match status" value="1"/>
</dbReference>
<keyword evidence="1" id="KW-0808">Transferase</keyword>
<dbReference type="Gene3D" id="3.30.200.20">
    <property type="entry name" value="Phosphorylase Kinase, domain 1"/>
    <property type="match status" value="1"/>
</dbReference>
<evidence type="ECO:0000256" key="2">
    <source>
        <dbReference type="ARBA" id="ARBA00022741"/>
    </source>
</evidence>
<sequence length="753" mass="84493">MGHLPMTETQEKTIFLDAIEIESEFERNQFLLEVCGANEDLLASVRGLLRSHFRTKSIVDRVASLELVGSLDKAALQHSPQSSYGTNTVIGPYKLHEQIGEGGFGLVFIADQEGPIRRRVALKIIKPGMDSPEVIARFEAERQALALMDHANIARVYDAGMTESGHPYFVMELVPGEPLISFCDRHKMSTSDRLELFISICCAVQYAHQKGIIHRDLKPSNILVSMDNGKPVPKIIDFGVAKAIGHNLTDRTIYTRFSAMIGTPSYMSPEQAEMSNLDIDTRTDIFSLGVLLYEMLTGATPLSKDRASKVGFDELRRIIREEEAERPSQRLSTLSNKMASTVSLNRQIEPAQLKSTVKGDLDWIVMKALDKDRNRRYSTADAFAKDIKSLLNEEPIMARPPSTYYRFSMFVRRHKGFILTASVVTAALLCGFVVSIWQATVATTALHDARIAETDATNAKEELQHFTERLKQANLLLTSGHAHIDARNWAEGLEAYSQATKVQPRYFPVWISRGTVYAKLGLWEQAAADYERTLELGSPFEDIEYLGVPQLFLYTDRKVAYGELCKQLTQFGEISGGAVSRGILIGDDLSREEARRIAEANEVFLQDGTLQVNTNPRKKRSGMPRAVRAYITGWAHLRAGNFDQAVNWLEQDRAEDGKSWVASGTAYPLLAIAYHKMERPDDAQVMLQASQTKLNAWLIQSLDGPDVSLPIPWYDWIEFLIHYEQAQLLINGRVSPHNFLVDQHRARATSAIE</sequence>
<feature type="repeat" description="TPR" evidence="5">
    <location>
        <begin position="473"/>
        <end position="506"/>
    </location>
</feature>
<feature type="domain" description="Protein kinase" evidence="8">
    <location>
        <begin position="93"/>
        <end position="391"/>
    </location>
</feature>
<keyword evidence="9" id="KW-0723">Serine/threonine-protein kinase</keyword>
<dbReference type="InterPro" id="IPR011990">
    <property type="entry name" value="TPR-like_helical_dom_sf"/>
</dbReference>
<evidence type="ECO:0000256" key="3">
    <source>
        <dbReference type="ARBA" id="ARBA00022777"/>
    </source>
</evidence>
<dbReference type="PROSITE" id="PS50005">
    <property type="entry name" value="TPR"/>
    <property type="match status" value="1"/>
</dbReference>
<dbReference type="CDD" id="cd14014">
    <property type="entry name" value="STKc_PknB_like"/>
    <property type="match status" value="1"/>
</dbReference>
<accession>A0A2S8F077</accession>
<feature type="binding site" evidence="6">
    <location>
        <position position="123"/>
    </location>
    <ligand>
        <name>ATP</name>
        <dbReference type="ChEBI" id="CHEBI:30616"/>
    </ligand>
</feature>
<dbReference type="GO" id="GO:0005524">
    <property type="term" value="F:ATP binding"/>
    <property type="evidence" value="ECO:0007669"/>
    <property type="project" value="UniProtKB-UniRule"/>
</dbReference>
<dbReference type="PANTHER" id="PTHR43289">
    <property type="entry name" value="MITOGEN-ACTIVATED PROTEIN KINASE KINASE KINASE 20-RELATED"/>
    <property type="match status" value="1"/>
</dbReference>
<dbReference type="PANTHER" id="PTHR43289:SF6">
    <property type="entry name" value="SERINE_THREONINE-PROTEIN KINASE NEKL-3"/>
    <property type="match status" value="1"/>
</dbReference>
<dbReference type="PROSITE" id="PS00107">
    <property type="entry name" value="PROTEIN_KINASE_ATP"/>
    <property type="match status" value="1"/>
</dbReference>
<dbReference type="Pfam" id="PF00069">
    <property type="entry name" value="Pkinase"/>
    <property type="match status" value="1"/>
</dbReference>
<dbReference type="InterPro" id="IPR011009">
    <property type="entry name" value="Kinase-like_dom_sf"/>
</dbReference>
<evidence type="ECO:0000256" key="1">
    <source>
        <dbReference type="ARBA" id="ARBA00022679"/>
    </source>
</evidence>
<dbReference type="SMART" id="SM00220">
    <property type="entry name" value="S_TKc"/>
    <property type="match status" value="1"/>
</dbReference>
<dbReference type="InterPro" id="IPR000719">
    <property type="entry name" value="Prot_kinase_dom"/>
</dbReference>